<dbReference type="InterPro" id="IPR035919">
    <property type="entry name" value="EAL_sf"/>
</dbReference>
<dbReference type="Gene3D" id="3.30.70.270">
    <property type="match status" value="1"/>
</dbReference>
<protein>
    <submittedName>
        <fullName evidence="3">GGDEF domain-containing phosphodiesterase</fullName>
        <ecNumber evidence="3">3.1.4.52</ecNumber>
    </submittedName>
</protein>
<dbReference type="RefSeq" id="WP_066092144.1">
    <property type="nucleotide sequence ID" value="NZ_CP126114.1"/>
</dbReference>
<dbReference type="SMART" id="SM00052">
    <property type="entry name" value="EAL"/>
    <property type="match status" value="1"/>
</dbReference>
<evidence type="ECO:0000313" key="4">
    <source>
        <dbReference type="Proteomes" id="UP001178288"/>
    </source>
</evidence>
<dbReference type="InterPro" id="IPR001633">
    <property type="entry name" value="EAL_dom"/>
</dbReference>
<feature type="domain" description="EAL" evidence="1">
    <location>
        <begin position="173"/>
        <end position="424"/>
    </location>
</feature>
<feature type="domain" description="GGDEF" evidence="2">
    <location>
        <begin position="32"/>
        <end position="164"/>
    </location>
</feature>
<dbReference type="PANTHER" id="PTHR33121:SF70">
    <property type="entry name" value="SIGNALING PROTEIN YKOW"/>
    <property type="match status" value="1"/>
</dbReference>
<dbReference type="GO" id="GO:0071111">
    <property type="term" value="F:cyclic-guanylate-specific phosphodiesterase activity"/>
    <property type="evidence" value="ECO:0007669"/>
    <property type="project" value="UniProtKB-EC"/>
</dbReference>
<dbReference type="EC" id="3.1.4.52" evidence="3"/>
<evidence type="ECO:0000259" key="1">
    <source>
        <dbReference type="PROSITE" id="PS50883"/>
    </source>
</evidence>
<dbReference type="PROSITE" id="PS50883">
    <property type="entry name" value="EAL"/>
    <property type="match status" value="1"/>
</dbReference>
<organism evidence="3 4">
    <name type="scientific">Neobacillus novalis</name>
    <dbReference type="NCBI Taxonomy" id="220687"/>
    <lineage>
        <taxon>Bacteria</taxon>
        <taxon>Bacillati</taxon>
        <taxon>Bacillota</taxon>
        <taxon>Bacilli</taxon>
        <taxon>Bacillales</taxon>
        <taxon>Bacillaceae</taxon>
        <taxon>Neobacillus</taxon>
    </lineage>
</organism>
<keyword evidence="4" id="KW-1185">Reference proteome</keyword>
<dbReference type="PANTHER" id="PTHR33121">
    <property type="entry name" value="CYCLIC DI-GMP PHOSPHODIESTERASE PDEF"/>
    <property type="match status" value="1"/>
</dbReference>
<dbReference type="KEGG" id="nnv:QNH39_23480"/>
<gene>
    <name evidence="3" type="ORF">QNH39_23480</name>
</gene>
<dbReference type="AlphaFoldDB" id="A0AA95MKE1"/>
<accession>A0AA95MKE1</accession>
<dbReference type="EMBL" id="CP126114">
    <property type="protein sequence ID" value="WHY85537.1"/>
    <property type="molecule type" value="Genomic_DNA"/>
</dbReference>
<dbReference type="InterPro" id="IPR000160">
    <property type="entry name" value="GGDEF_dom"/>
</dbReference>
<evidence type="ECO:0000313" key="3">
    <source>
        <dbReference type="EMBL" id="WHY85537.1"/>
    </source>
</evidence>
<dbReference type="InterPro" id="IPR043128">
    <property type="entry name" value="Rev_trsase/Diguanyl_cyclase"/>
</dbReference>
<evidence type="ECO:0000259" key="2">
    <source>
        <dbReference type="PROSITE" id="PS50887"/>
    </source>
</evidence>
<dbReference type="InterPro" id="IPR050706">
    <property type="entry name" value="Cyclic-di-GMP_PDE-like"/>
</dbReference>
<name>A0AA95MKE1_9BACI</name>
<dbReference type="CDD" id="cd01948">
    <property type="entry name" value="EAL"/>
    <property type="match status" value="1"/>
</dbReference>
<dbReference type="Gene3D" id="3.20.20.450">
    <property type="entry name" value="EAL domain"/>
    <property type="match status" value="1"/>
</dbReference>
<dbReference type="Pfam" id="PF00990">
    <property type="entry name" value="GGDEF"/>
    <property type="match status" value="1"/>
</dbReference>
<keyword evidence="3" id="KW-0378">Hydrolase</keyword>
<dbReference type="SUPFAM" id="SSF141868">
    <property type="entry name" value="EAL domain-like"/>
    <property type="match status" value="1"/>
</dbReference>
<dbReference type="InterPro" id="IPR029787">
    <property type="entry name" value="Nucleotide_cyclase"/>
</dbReference>
<reference evidence="3" key="1">
    <citation type="submission" date="2023-05" db="EMBL/GenBank/DDBJ databases">
        <title>Comparative genomics of Bacillaceae isolates and their secondary metabolite potential.</title>
        <authorList>
            <person name="Song L."/>
            <person name="Nielsen L.J."/>
            <person name="Mohite O."/>
            <person name="Xu X."/>
            <person name="Weber T."/>
            <person name="Kovacs A.T."/>
        </authorList>
    </citation>
    <scope>NUCLEOTIDE SEQUENCE</scope>
    <source>
        <strain evidence="3">XLM17</strain>
    </source>
</reference>
<proteinExistence type="predicted"/>
<dbReference type="SUPFAM" id="SSF55073">
    <property type="entry name" value="Nucleotide cyclase"/>
    <property type="match status" value="1"/>
</dbReference>
<dbReference type="PROSITE" id="PS50887">
    <property type="entry name" value="GGDEF"/>
    <property type="match status" value="1"/>
</dbReference>
<dbReference type="Proteomes" id="UP001178288">
    <property type="component" value="Chromosome"/>
</dbReference>
<dbReference type="Pfam" id="PF00563">
    <property type="entry name" value="EAL"/>
    <property type="match status" value="1"/>
</dbReference>
<dbReference type="SMART" id="SM00267">
    <property type="entry name" value="GGDEF"/>
    <property type="match status" value="1"/>
</dbReference>
<sequence>MGRMDNEPELPKVEWLNDRLQLTLAFSKRYKMSTAVCYLRLHFPQELSQHHDDEIETALVSNILSRLNRSIRNIDTLIKINRTDFAILLVDITEHDCKQICERMISSISDTYTIDYRHFSISSNIGICMFPYGAEEPEKLLVIAKAQMYVAEARGENQFSLYIGELDQMASRKVLIENDFPYALKRGQLHVQFQPQYSLEKKAIEGAEALIRWNHPSLGEVSPAEFISYAEEAGMSNQLFFWVFEEVCRQIASEKIRIMKYSINLSVNQLLLDSFLDDVKEIIHLYSVSAKHITLEITENIEIYSVKTVNERLIALKEAGFTIALDDFGNGYFSFSDFIKLPIDYIKLDRNFVFSLWKNKKHKGVVLPIINMAHNLGLQVIIEGIEDQTQFVEWAQLGCDIIQGYFISKPITFEAMMDSIAEIEERAEAVRNQG</sequence>